<protein>
    <submittedName>
        <fullName evidence="1">Uncharacterized protein</fullName>
    </submittedName>
</protein>
<sequence length="219" mass="24952">MLAIWLRRKLVLQQRLNARSNQHSYYKEETARKKSKIANHSSQTIKISDKRSQSEKLFQNTIQRKPLQELDLMPKNNISNSSTTLVEDPIQINLMTSQSAASTITYNTPCVVSNNIHKNYGQNNYNCSAGGTSQVVNDSYFVSNNKVVKYLFQVIQSLHNIFNLDDETTTKQQCSDTTNDDSATITHEGDSTSTTITNELYWKGELQGNMTHNCTEFQR</sequence>
<evidence type="ECO:0000313" key="1">
    <source>
        <dbReference type="EMBL" id="QCD78871.1"/>
    </source>
</evidence>
<organism evidence="1 2">
    <name type="scientific">Vigna unguiculata</name>
    <name type="common">Cowpea</name>
    <dbReference type="NCBI Taxonomy" id="3917"/>
    <lineage>
        <taxon>Eukaryota</taxon>
        <taxon>Viridiplantae</taxon>
        <taxon>Streptophyta</taxon>
        <taxon>Embryophyta</taxon>
        <taxon>Tracheophyta</taxon>
        <taxon>Spermatophyta</taxon>
        <taxon>Magnoliopsida</taxon>
        <taxon>eudicotyledons</taxon>
        <taxon>Gunneridae</taxon>
        <taxon>Pentapetalae</taxon>
        <taxon>rosids</taxon>
        <taxon>fabids</taxon>
        <taxon>Fabales</taxon>
        <taxon>Fabaceae</taxon>
        <taxon>Papilionoideae</taxon>
        <taxon>50 kb inversion clade</taxon>
        <taxon>NPAAA clade</taxon>
        <taxon>indigoferoid/millettioid clade</taxon>
        <taxon>Phaseoleae</taxon>
        <taxon>Vigna</taxon>
    </lineage>
</organism>
<dbReference type="EMBL" id="CP039345">
    <property type="protein sequence ID" value="QCD78871.1"/>
    <property type="molecule type" value="Genomic_DNA"/>
</dbReference>
<name>A0A4D6KWL0_VIGUN</name>
<accession>A0A4D6KWL0</accession>
<dbReference type="Proteomes" id="UP000501690">
    <property type="component" value="Linkage Group LG1"/>
</dbReference>
<evidence type="ECO:0000313" key="2">
    <source>
        <dbReference type="Proteomes" id="UP000501690"/>
    </source>
</evidence>
<dbReference type="AlphaFoldDB" id="A0A4D6KWL0"/>
<gene>
    <name evidence="1" type="ORF">DEO72_LG1g2507</name>
</gene>
<keyword evidence="2" id="KW-1185">Reference proteome</keyword>
<proteinExistence type="predicted"/>
<reference evidence="1 2" key="1">
    <citation type="submission" date="2019-04" db="EMBL/GenBank/DDBJ databases">
        <title>An improved genome assembly and genetic linkage map for asparagus bean, Vigna unguiculata ssp. sesquipedialis.</title>
        <authorList>
            <person name="Xia Q."/>
            <person name="Zhang R."/>
            <person name="Dong Y."/>
        </authorList>
    </citation>
    <scope>NUCLEOTIDE SEQUENCE [LARGE SCALE GENOMIC DNA]</scope>
    <source>
        <tissue evidence="1">Leaf</tissue>
    </source>
</reference>